<evidence type="ECO:0000256" key="1">
    <source>
        <dbReference type="SAM" id="SignalP"/>
    </source>
</evidence>
<evidence type="ECO:0000313" key="2">
    <source>
        <dbReference type="EMBL" id="GGK15225.1"/>
    </source>
</evidence>
<evidence type="ECO:0008006" key="4">
    <source>
        <dbReference type="Google" id="ProtNLM"/>
    </source>
</evidence>
<feature type="signal peptide" evidence="1">
    <location>
        <begin position="1"/>
        <end position="20"/>
    </location>
</feature>
<proteinExistence type="predicted"/>
<dbReference type="EMBL" id="BMME01000001">
    <property type="protein sequence ID" value="GGK15225.1"/>
    <property type="molecule type" value="Genomic_DNA"/>
</dbReference>
<reference evidence="3" key="1">
    <citation type="journal article" date="2019" name="Int. J. Syst. Evol. Microbiol.">
        <title>The Global Catalogue of Microorganisms (GCM) 10K type strain sequencing project: providing services to taxonomists for standard genome sequencing and annotation.</title>
        <authorList>
            <consortium name="The Broad Institute Genomics Platform"/>
            <consortium name="The Broad Institute Genome Sequencing Center for Infectious Disease"/>
            <person name="Wu L."/>
            <person name="Ma J."/>
        </authorList>
    </citation>
    <scope>NUCLEOTIDE SEQUENCE [LARGE SCALE GENOMIC DNA]</scope>
    <source>
        <strain evidence="3">CGMCC 1.8985</strain>
    </source>
</reference>
<keyword evidence="3" id="KW-1185">Reference proteome</keyword>
<dbReference type="Proteomes" id="UP000599009">
    <property type="component" value="Unassembled WGS sequence"/>
</dbReference>
<feature type="chain" id="PRO_5046181536" description="Lipoprotein" evidence="1">
    <location>
        <begin position="21"/>
        <end position="97"/>
    </location>
</feature>
<comment type="caution">
    <text evidence="2">The sequence shown here is derived from an EMBL/GenBank/DDBJ whole genome shotgun (WGS) entry which is preliminary data.</text>
</comment>
<keyword evidence="1" id="KW-0732">Signal</keyword>
<protein>
    <recommendedName>
        <fullName evidence="4">Lipoprotein</fullName>
    </recommendedName>
</protein>
<evidence type="ECO:0000313" key="3">
    <source>
        <dbReference type="Proteomes" id="UP000599009"/>
    </source>
</evidence>
<dbReference type="PROSITE" id="PS51257">
    <property type="entry name" value="PROKAR_LIPOPROTEIN"/>
    <property type="match status" value="1"/>
</dbReference>
<organism evidence="2 3">
    <name type="scientific">Luteimonas terricola</name>
    <dbReference type="NCBI Taxonomy" id="645597"/>
    <lineage>
        <taxon>Bacteria</taxon>
        <taxon>Pseudomonadati</taxon>
        <taxon>Pseudomonadota</taxon>
        <taxon>Gammaproteobacteria</taxon>
        <taxon>Lysobacterales</taxon>
        <taxon>Lysobacteraceae</taxon>
        <taxon>Luteimonas</taxon>
    </lineage>
</organism>
<gene>
    <name evidence="2" type="ORF">GCM10011394_25520</name>
</gene>
<name>A0ABQ2EL13_9GAMM</name>
<sequence>MKFRAIFVLCASVLAVSACGNTVSRAISTGENTYIMTTKAKPSPFGVANSADMGSLIEEGSATCTDQGLRFVLLERQENEGHALKMGGGSIEFKCVE</sequence>
<accession>A0ABQ2EL13</accession>